<dbReference type="InterPro" id="IPR053781">
    <property type="entry name" value="F-box_AtFBL13-like"/>
</dbReference>
<sequence length="410" mass="46150">MERPRLRRAREAAIDRISALPDGVLEHILGFLPADKAVQTSVLARRWRHLWRYTRRLSIIFSGRRRSADGFKKLMSGLLLLRNTAVALDEVEFSDTPLQKDDGTYINIWIRHVLSCQAKKLLIRSYIGAKLDGLPLISQHLQKLEFWCVGLGRNFLDFASCPLLQVLEITGGYILCERILSQSIKHLTIKFTSFSCEVRTRISIPSLVLMKLDFYVGKTPLLHTMPLLQTALVEPAFSAAEDYCDKGDSKECCGICANCCGEDIHSSGSMLLGGLSSAMNLELIALRGTIIFRRDLRWCPTFHNLKTLFLNEWCVANGPGALLCILEHSPVLEKLTLKLAKGPNHRREMDAVNNVMEKSSAISKHLKMVYVQCEVVDDRNGRLEEVMRHQPASSAMSLQSDAVFGIVQNR</sequence>
<dbReference type="Gramene" id="TVU41053">
    <property type="protein sequence ID" value="TVU41053"/>
    <property type="gene ID" value="EJB05_14543"/>
</dbReference>
<evidence type="ECO:0000313" key="3">
    <source>
        <dbReference type="Proteomes" id="UP000324897"/>
    </source>
</evidence>
<comment type="caution">
    <text evidence="2">The sequence shown here is derived from an EMBL/GenBank/DDBJ whole genome shotgun (WGS) entry which is preliminary data.</text>
</comment>
<organism evidence="2 3">
    <name type="scientific">Eragrostis curvula</name>
    <name type="common">weeping love grass</name>
    <dbReference type="NCBI Taxonomy" id="38414"/>
    <lineage>
        <taxon>Eukaryota</taxon>
        <taxon>Viridiplantae</taxon>
        <taxon>Streptophyta</taxon>
        <taxon>Embryophyta</taxon>
        <taxon>Tracheophyta</taxon>
        <taxon>Spermatophyta</taxon>
        <taxon>Magnoliopsida</taxon>
        <taxon>Liliopsida</taxon>
        <taxon>Poales</taxon>
        <taxon>Poaceae</taxon>
        <taxon>PACMAD clade</taxon>
        <taxon>Chloridoideae</taxon>
        <taxon>Eragrostideae</taxon>
        <taxon>Eragrostidinae</taxon>
        <taxon>Eragrostis</taxon>
    </lineage>
</organism>
<name>A0A5J9VZE3_9POAL</name>
<evidence type="ECO:0000313" key="2">
    <source>
        <dbReference type="EMBL" id="TVU41053.1"/>
    </source>
</evidence>
<protein>
    <recommendedName>
        <fullName evidence="1">F-box domain-containing protein</fullName>
    </recommendedName>
</protein>
<dbReference type="AlphaFoldDB" id="A0A5J9VZE3"/>
<dbReference type="Proteomes" id="UP000324897">
    <property type="component" value="Chromosome 4"/>
</dbReference>
<keyword evidence="3" id="KW-1185">Reference proteome</keyword>
<dbReference type="EMBL" id="RWGY01000007">
    <property type="protein sequence ID" value="TVU41053.1"/>
    <property type="molecule type" value="Genomic_DNA"/>
</dbReference>
<dbReference type="InterPro" id="IPR036047">
    <property type="entry name" value="F-box-like_dom_sf"/>
</dbReference>
<evidence type="ECO:0000259" key="1">
    <source>
        <dbReference type="PROSITE" id="PS50181"/>
    </source>
</evidence>
<gene>
    <name evidence="2" type="ORF">EJB05_14543</name>
</gene>
<accession>A0A5J9VZE3</accession>
<feature type="domain" description="F-box" evidence="1">
    <location>
        <begin position="14"/>
        <end position="50"/>
    </location>
</feature>
<proteinExistence type="predicted"/>
<dbReference type="PROSITE" id="PS50181">
    <property type="entry name" value="FBOX"/>
    <property type="match status" value="1"/>
</dbReference>
<dbReference type="PANTHER" id="PTHR34223">
    <property type="entry name" value="OS11G0201299 PROTEIN"/>
    <property type="match status" value="1"/>
</dbReference>
<dbReference type="SUPFAM" id="SSF81383">
    <property type="entry name" value="F-box domain"/>
    <property type="match status" value="1"/>
</dbReference>
<dbReference type="InterPro" id="IPR053197">
    <property type="entry name" value="F-box_SCFL_complex_component"/>
</dbReference>
<dbReference type="PANTHER" id="PTHR34223:SF119">
    <property type="entry name" value="F-BOX DOMAIN-CONTAINING PROTEIN"/>
    <property type="match status" value="1"/>
</dbReference>
<dbReference type="InterPro" id="IPR001810">
    <property type="entry name" value="F-box_dom"/>
</dbReference>
<dbReference type="Pfam" id="PF00646">
    <property type="entry name" value="F-box"/>
    <property type="match status" value="1"/>
</dbReference>
<reference evidence="2 3" key="1">
    <citation type="journal article" date="2019" name="Sci. Rep.">
        <title>A high-quality genome of Eragrostis curvula grass provides insights into Poaceae evolution and supports new strategies to enhance forage quality.</title>
        <authorList>
            <person name="Carballo J."/>
            <person name="Santos B.A.C.M."/>
            <person name="Zappacosta D."/>
            <person name="Garbus I."/>
            <person name="Selva J.P."/>
            <person name="Gallo C.A."/>
            <person name="Diaz A."/>
            <person name="Albertini E."/>
            <person name="Caccamo M."/>
            <person name="Echenique V."/>
        </authorList>
    </citation>
    <scope>NUCLEOTIDE SEQUENCE [LARGE SCALE GENOMIC DNA]</scope>
    <source>
        <strain evidence="3">cv. Victoria</strain>
        <tissue evidence="2">Leaf</tissue>
    </source>
</reference>
<dbReference type="CDD" id="cd22160">
    <property type="entry name" value="F-box_AtFBL13-like"/>
    <property type="match status" value="1"/>
</dbReference>
<dbReference type="Gene3D" id="1.20.1280.50">
    <property type="match status" value="1"/>
</dbReference>